<evidence type="ECO:0000313" key="3">
    <source>
        <dbReference type="Proteomes" id="UP001059745"/>
    </source>
</evidence>
<sequence>MDITSARQAHLSRQRRAGAAIIFVILTSIAGVFFLVRHFVGSGIAEVIASGYALVMYWGGFSIKHEIRTFDAFVNQQELCQREKQAAASLQQDLKEIAAIMNSKPETAQLYEDFKRRRRASIFGGAAEIDSAIPWR</sequence>
<dbReference type="AlphaFoldDB" id="A0AB38TM45"/>
<organism evidence="2 3">
    <name type="scientific">Burkholderia gladioli</name>
    <name type="common">Pseudomonas marginata</name>
    <name type="synonym">Phytomonas marginata</name>
    <dbReference type="NCBI Taxonomy" id="28095"/>
    <lineage>
        <taxon>Bacteria</taxon>
        <taxon>Pseudomonadati</taxon>
        <taxon>Pseudomonadota</taxon>
        <taxon>Betaproteobacteria</taxon>
        <taxon>Burkholderiales</taxon>
        <taxon>Burkholderiaceae</taxon>
        <taxon>Burkholderia</taxon>
    </lineage>
</organism>
<dbReference type="Proteomes" id="UP001059745">
    <property type="component" value="Chromosome 1"/>
</dbReference>
<feature type="transmembrane region" description="Helical" evidence="1">
    <location>
        <begin position="17"/>
        <end position="36"/>
    </location>
</feature>
<keyword evidence="1" id="KW-0472">Membrane</keyword>
<name>A0AB38TM45_BURGA</name>
<keyword evidence="1" id="KW-1133">Transmembrane helix</keyword>
<evidence type="ECO:0000256" key="1">
    <source>
        <dbReference type="SAM" id="Phobius"/>
    </source>
</evidence>
<accession>A0AB38TM45</accession>
<proteinExistence type="predicted"/>
<evidence type="ECO:0000313" key="2">
    <source>
        <dbReference type="EMBL" id="UWX69452.1"/>
    </source>
</evidence>
<keyword evidence="1" id="KW-0812">Transmembrane</keyword>
<reference evidence="2" key="1">
    <citation type="submission" date="2022-09" db="EMBL/GenBank/DDBJ databases">
        <title>Genomic of Burkholderia gladioli.</title>
        <authorList>
            <person name="Wu H."/>
        </authorList>
    </citation>
    <scope>NUCLEOTIDE SEQUENCE</scope>
    <source>
        <strain evidence="2">ZN-S4</strain>
    </source>
</reference>
<dbReference type="RefSeq" id="WP_260531266.1">
    <property type="nucleotide sequence ID" value="NZ_CP104214.1"/>
</dbReference>
<feature type="transmembrane region" description="Helical" evidence="1">
    <location>
        <begin position="42"/>
        <end position="60"/>
    </location>
</feature>
<dbReference type="EMBL" id="CP104214">
    <property type="protein sequence ID" value="UWX69452.1"/>
    <property type="molecule type" value="Genomic_DNA"/>
</dbReference>
<gene>
    <name evidence="2" type="ORF">NYZ96_14760</name>
</gene>
<protein>
    <submittedName>
        <fullName evidence="2">Uncharacterized protein</fullName>
    </submittedName>
</protein>